<evidence type="ECO:0000256" key="6">
    <source>
        <dbReference type="ARBA" id="ARBA00023136"/>
    </source>
</evidence>
<dbReference type="Proteomes" id="UP000713479">
    <property type="component" value="Unassembled WGS sequence"/>
</dbReference>
<keyword evidence="4" id="KW-0964">Secreted</keyword>
<keyword evidence="5" id="KW-0732">Signal</keyword>
<reference evidence="9" key="1">
    <citation type="submission" date="2019-04" db="EMBL/GenBank/DDBJ databases">
        <title>Evolution of Biomass-Degrading Anaerobic Consortia Revealed by Metagenomics.</title>
        <authorList>
            <person name="Peng X."/>
        </authorList>
    </citation>
    <scope>NUCLEOTIDE SEQUENCE</scope>
    <source>
        <strain evidence="9">SIG13</strain>
    </source>
</reference>
<sequence length="1603" mass="173853">MNKKFLVFICLILFFLSIAGVSAMNVNQAIEDTDDMVGIADTLDVSLSNDEVIGSADNGTFTDLQKKIDDADEGSTINLENDYHSEGSGEITINKALTINGNGHVIDALGSSGIFSIASSKVTLKNIELKHGLVEGYGAAIYSDGNIDLYGCTFIDFQSHEHGGAIYSTGDVTLVDCIFENCRNLEACGGAVYSDGDVNAYGSTFLNCFSQYYGGAIYCDNNIDVFNCSFIGNSMDFSYYEGGGAIHSSGNLTVYDSIFTSNYASEKGGAIYSDGYFCIDGCNFVGNNAVTHGAAVYVGGHGSISNCNFVANSLKDSYESNDGGAIYSDADLTIFNSNFTSNYAGDSGGAIFSTNNLSLIACNFLDCSAVIDGGAIYSKGKGNFNWCRFIGCSAEMDGGAIYSENEYINIENSFFDNNLPNDFYPSNINTSNTLISSHMNLNFNKTVIYQYDAVQIQITFDEGVTGNVSVSINGVEERFKLTDNSLYIIKPNLSVGKYDVTVKYSGDDVFSPTAKNNSFKVVDSSFKDLQYIIDNLGDNELDLTKNYTYVDYIDGNSPISIKKKLKINGNGYTLDGSTSMGIFSIASPNVILNDINFVDGLNRLGGAIYSSESFDVINCRFYNCSAWRGGAIYSESPFNIVDSSFDKCSINRKMGDWVYGSIIWVSDNDGVLTITNSTFTNPYTIGSIFNFEIFHLGCSVSLDECTFVNCSDVLFTTGNVDFINSSFVNSTGIVANGYINVLNSTFVDSSVKSEGDINVFNSSFKDDSSIYYAANLNVFDSSFKDSYIYDAVNVNVFDSSFLNSDIDSMGNLGIFNSSFENTFSNWDGGVIWCEGDVNVNASTFVNSFNNDDGGVIYCNSNVYIFDSSFVNSSGWKGGVIFSKGNVTIGNSSFVNSSGWDGGVIYSEANVDADNCTFVNSSAEDGAVIYIVNDSFISLINCIFNQNQGKYSSGVVILNSNSTIDNCTFINNEIVRGYGGGAIYINGKLSYAMNSHLVINLTNLKLKNNMPGDYGGAISFLDDILHIESYGISGDVFVDIAGKSFKNTFDSEGKALFELKDLPSGNWDARISYYGDDNFNSFEINIPLTIIGSSYHLEVPDVTKNYGGSERLEVTLTEAGSPVSNAKVNINLNGVDYTRTTDSNGKASMAINLNAGTYIATVSYDDVSCEATITVNKLSSKTTLSYTKNSHDSVTLTASVDPTGAGGKVTFNVNGKDYSAIVSDAKATYTLNNLAVGSYEAKATYSGDINHKSSSSTSVKFTVEDVKIEVSAPDLTKYYNGPERFVVTIKEDYKAVVGKNVTINLNGRSYIRTTDSDGQASMAINLDSGKYDATVEYDGMKSYSTVTVNPTIVAKDFTKIFRNNTQYYGKFTDSQGNLLKNTDVEFNINGVFYTRTTNDQGVAKMNINLNPGSYILTATNPTNGEMQSVTITVLTSIVENYDLTKYYKNDSQYRIRLLDSQGNPVGAGVSVEFNINGVFYTRTSDAQGYVKMNINLNPGTYVITANYNGLMASNTIKVLPIIKAEDLVMSYRDGSKFEATLLDGQGKPYVNQNMTFNINGVFYTRPTDDNGIARLNINLMAGEYIITSMYENGAATSNKVTIRS</sequence>
<organism evidence="9 10">
    <name type="scientific">Methanobrevibacter millerae</name>
    <dbReference type="NCBI Taxonomy" id="230361"/>
    <lineage>
        <taxon>Archaea</taxon>
        <taxon>Methanobacteriati</taxon>
        <taxon>Methanobacteriota</taxon>
        <taxon>Methanomada group</taxon>
        <taxon>Methanobacteria</taxon>
        <taxon>Methanobacteriales</taxon>
        <taxon>Methanobacteriaceae</taxon>
        <taxon>Methanobrevibacter</taxon>
    </lineage>
</organism>
<proteinExistence type="predicted"/>
<evidence type="ECO:0000259" key="8">
    <source>
        <dbReference type="Pfam" id="PF16640"/>
    </source>
</evidence>
<evidence type="ECO:0000313" key="10">
    <source>
        <dbReference type="Proteomes" id="UP000713479"/>
    </source>
</evidence>
<accession>A0A8T3VS04</accession>
<protein>
    <recommendedName>
        <fullName evidence="8">Bacterial Ig-like domain-containing protein</fullName>
    </recommendedName>
</protein>
<dbReference type="SUPFAM" id="SSF51126">
    <property type="entry name" value="Pectin lyase-like"/>
    <property type="match status" value="4"/>
</dbReference>
<dbReference type="Pfam" id="PF02415">
    <property type="entry name" value="Chlam_PMP"/>
    <property type="match status" value="1"/>
</dbReference>
<evidence type="ECO:0000313" key="9">
    <source>
        <dbReference type="EMBL" id="MBE6510725.1"/>
    </source>
</evidence>
<name>A0A8T3VS04_9EURY</name>
<dbReference type="InterPro" id="IPR013783">
    <property type="entry name" value="Ig-like_fold"/>
</dbReference>
<dbReference type="SMART" id="SM00710">
    <property type="entry name" value="PbH1"/>
    <property type="match status" value="10"/>
</dbReference>
<dbReference type="Gene3D" id="2.160.20.10">
    <property type="entry name" value="Single-stranded right-handed beta-helix, Pectin lyase-like"/>
    <property type="match status" value="1"/>
</dbReference>
<dbReference type="PANTHER" id="PTHR11319">
    <property type="entry name" value="G PROTEIN-COUPLED RECEPTOR-RELATED"/>
    <property type="match status" value="1"/>
</dbReference>
<dbReference type="GO" id="GO:0005576">
    <property type="term" value="C:extracellular region"/>
    <property type="evidence" value="ECO:0007669"/>
    <property type="project" value="UniProtKB-SubCell"/>
</dbReference>
<dbReference type="InterPro" id="IPR006626">
    <property type="entry name" value="PbH1"/>
</dbReference>
<evidence type="ECO:0000256" key="1">
    <source>
        <dbReference type="ARBA" id="ARBA00004196"/>
    </source>
</evidence>
<keyword evidence="7" id="KW-0998">Cell outer membrane</keyword>
<dbReference type="NCBIfam" id="TIGR01376">
    <property type="entry name" value="POMP_repeat"/>
    <property type="match status" value="2"/>
</dbReference>
<comment type="caution">
    <text evidence="9">The sequence shown here is derived from an EMBL/GenBank/DDBJ whole genome shotgun (WGS) entry which is preliminary data.</text>
</comment>
<dbReference type="InterPro" id="IPR012334">
    <property type="entry name" value="Pectin_lyas_fold"/>
</dbReference>
<dbReference type="EMBL" id="SUTF01000006">
    <property type="protein sequence ID" value="MBE6510725.1"/>
    <property type="molecule type" value="Genomic_DNA"/>
</dbReference>
<feature type="domain" description="Bacterial Ig-like" evidence="8">
    <location>
        <begin position="1189"/>
        <end position="1262"/>
    </location>
</feature>
<dbReference type="PANTHER" id="PTHR11319:SF35">
    <property type="entry name" value="OUTER MEMBRANE PROTEIN PMPC-RELATED"/>
    <property type="match status" value="1"/>
</dbReference>
<dbReference type="InterPro" id="IPR032109">
    <property type="entry name" value="Big_3_5"/>
</dbReference>
<evidence type="ECO:0000256" key="3">
    <source>
        <dbReference type="ARBA" id="ARBA00004613"/>
    </source>
</evidence>
<gene>
    <name evidence="9" type="ORF">E7Z74_05615</name>
</gene>
<keyword evidence="6" id="KW-0472">Membrane</keyword>
<evidence type="ECO:0000256" key="7">
    <source>
        <dbReference type="ARBA" id="ARBA00023237"/>
    </source>
</evidence>
<dbReference type="InterPro" id="IPR011050">
    <property type="entry name" value="Pectin_lyase_fold/virulence"/>
</dbReference>
<dbReference type="Gene3D" id="2.60.40.1120">
    <property type="entry name" value="Carboxypeptidase-like, regulatory domain"/>
    <property type="match status" value="1"/>
</dbReference>
<evidence type="ECO:0000256" key="2">
    <source>
        <dbReference type="ARBA" id="ARBA00004442"/>
    </source>
</evidence>
<dbReference type="Gene3D" id="2.60.40.10">
    <property type="entry name" value="Immunoglobulins"/>
    <property type="match status" value="2"/>
</dbReference>
<dbReference type="InterPro" id="IPR003368">
    <property type="entry name" value="POMP_repeat"/>
</dbReference>
<evidence type="ECO:0000256" key="4">
    <source>
        <dbReference type="ARBA" id="ARBA00022525"/>
    </source>
</evidence>
<evidence type="ECO:0000256" key="5">
    <source>
        <dbReference type="ARBA" id="ARBA00022729"/>
    </source>
</evidence>
<dbReference type="Pfam" id="PF16640">
    <property type="entry name" value="Big_3_5"/>
    <property type="match status" value="1"/>
</dbReference>
<comment type="subcellular location">
    <subcellularLocation>
        <location evidence="1">Cell envelope</location>
    </subcellularLocation>
    <subcellularLocation>
        <location evidence="2">Cell outer membrane</location>
    </subcellularLocation>
    <subcellularLocation>
        <location evidence="3">Secreted</location>
    </subcellularLocation>
</comment>